<organism evidence="2">
    <name type="scientific">uncultured Caudovirales phage</name>
    <dbReference type="NCBI Taxonomy" id="2100421"/>
    <lineage>
        <taxon>Viruses</taxon>
        <taxon>Duplodnaviria</taxon>
        <taxon>Heunggongvirae</taxon>
        <taxon>Uroviricota</taxon>
        <taxon>Caudoviricetes</taxon>
        <taxon>Peduoviridae</taxon>
        <taxon>Maltschvirus</taxon>
        <taxon>Maltschvirus maltsch</taxon>
    </lineage>
</organism>
<dbReference type="EMBL" id="LR796973">
    <property type="protein sequence ID" value="CAB4178888.1"/>
    <property type="molecule type" value="Genomic_DNA"/>
</dbReference>
<accession>A0A6J5PQY4</accession>
<protein>
    <submittedName>
        <fullName evidence="2">Helix-turn-helix domain containing protein</fullName>
    </submittedName>
</protein>
<dbReference type="EMBL" id="LR796913">
    <property type="protein sequence ID" value="CAB4174093.1"/>
    <property type="molecule type" value="Genomic_DNA"/>
</dbReference>
<name>A0A6J5PQY4_9CAUD</name>
<dbReference type="EMBL" id="LR797134">
    <property type="protein sequence ID" value="CAB4189402.1"/>
    <property type="molecule type" value="Genomic_DNA"/>
</dbReference>
<dbReference type="InterPro" id="IPR055245">
    <property type="entry name" value="HTH_proteobacteria"/>
</dbReference>
<reference evidence="2" key="1">
    <citation type="submission" date="2020-05" db="EMBL/GenBank/DDBJ databases">
        <authorList>
            <person name="Chiriac C."/>
            <person name="Salcher M."/>
            <person name="Ghai R."/>
            <person name="Kavagutti S V."/>
        </authorList>
    </citation>
    <scope>NUCLEOTIDE SEQUENCE</scope>
</reference>
<evidence type="ECO:0000313" key="4">
    <source>
        <dbReference type="EMBL" id="CAB4189402.1"/>
    </source>
</evidence>
<dbReference type="EMBL" id="LR797191">
    <property type="protein sequence ID" value="CAB4192270.1"/>
    <property type="molecule type" value="Genomic_DNA"/>
</dbReference>
<feature type="domain" description="Winged helix-turn-helix" evidence="1">
    <location>
        <begin position="3"/>
        <end position="51"/>
    </location>
</feature>
<evidence type="ECO:0000259" key="1">
    <source>
        <dbReference type="Pfam" id="PF14090"/>
    </source>
</evidence>
<dbReference type="Pfam" id="PF14090">
    <property type="entry name" value="HTH_39"/>
    <property type="match status" value="1"/>
</dbReference>
<proteinExistence type="predicted"/>
<gene>
    <name evidence="3" type="ORF">UFOVP1028_14</name>
    <name evidence="4" type="ORF">UFOVP1187_5</name>
    <name evidence="5" type="ORF">UFOVP1235_22</name>
    <name evidence="6" type="ORF">UFOVP1488_5</name>
    <name evidence="2" type="ORF">UFOVP960_25</name>
</gene>
<evidence type="ECO:0000313" key="6">
    <source>
        <dbReference type="EMBL" id="CAB4215772.1"/>
    </source>
</evidence>
<evidence type="ECO:0000313" key="5">
    <source>
        <dbReference type="EMBL" id="CAB4192270.1"/>
    </source>
</evidence>
<dbReference type="EMBL" id="LR797432">
    <property type="protein sequence ID" value="CAB4215772.1"/>
    <property type="molecule type" value="Genomic_DNA"/>
</dbReference>
<evidence type="ECO:0000313" key="2">
    <source>
        <dbReference type="EMBL" id="CAB4174093.1"/>
    </source>
</evidence>
<sequence>MTPQARQILTMLRASPAGITPKDAAWEARCWRLAARVFELRAIGYEIVTDKSDGHGRYRLIEQLEAGL</sequence>
<evidence type="ECO:0000313" key="3">
    <source>
        <dbReference type="EMBL" id="CAB4178888.1"/>
    </source>
</evidence>